<dbReference type="InterPro" id="IPR011335">
    <property type="entry name" value="Restrct_endonuc-II-like"/>
</dbReference>
<feature type="domain" description="UvrD-like helicase ATP-binding" evidence="18">
    <location>
        <begin position="9"/>
        <end position="344"/>
    </location>
</feature>
<comment type="function">
    <text evidence="15">A helicase/nuclease that prepares dsDNA breaks (DSB) for recombinational DNA repair. Binds to DSBs and unwinds DNA via a highly rapid and processive ATP-dependent bidirectional helicase activity. Unwinds dsDNA until it encounters a Chi (crossover hotspot instigator) sequence from the 3' direction. Cuts ssDNA a few nucleotides 3' to the Chi site. The properties and activities of the enzyme are changed at Chi. The Chi-altered holoenzyme produces a long 3'-ssDNA overhang and facilitates RecA-binding to the ssDNA for homologous DNA recombination and repair. Holoenzyme degrades any linearized DNA that is unable to undergo homologous recombination. In the holoenzyme this subunit contributes ATPase, 3'-5' helicase, exonuclease activity and loads RecA onto ssDNA.</text>
</comment>
<feature type="binding site" evidence="16">
    <location>
        <begin position="30"/>
        <end position="37"/>
    </location>
    <ligand>
        <name>ATP</name>
        <dbReference type="ChEBI" id="CHEBI:30616"/>
    </ligand>
</feature>
<dbReference type="InterPro" id="IPR027417">
    <property type="entry name" value="P-loop_NTPase"/>
</dbReference>
<evidence type="ECO:0000256" key="7">
    <source>
        <dbReference type="ARBA" id="ARBA00022839"/>
    </source>
</evidence>
<name>A0ABW4FVI4_9PSEU</name>
<evidence type="ECO:0000256" key="10">
    <source>
        <dbReference type="ARBA" id="ARBA00023125"/>
    </source>
</evidence>
<dbReference type="Pfam" id="PF13361">
    <property type="entry name" value="UvrD_C"/>
    <property type="match status" value="1"/>
</dbReference>
<keyword evidence="6 15" id="KW-0347">Helicase</keyword>
<dbReference type="PANTHER" id="PTHR11070:SF23">
    <property type="entry name" value="RECBCD ENZYME SUBUNIT RECB"/>
    <property type="match status" value="1"/>
</dbReference>
<dbReference type="Proteomes" id="UP001597145">
    <property type="component" value="Unassembled WGS sequence"/>
</dbReference>
<feature type="domain" description="UvrD-like helicase C-terminal" evidence="19">
    <location>
        <begin position="369"/>
        <end position="635"/>
    </location>
</feature>
<keyword evidence="21" id="KW-1185">Reference proteome</keyword>
<dbReference type="EC" id="3.1.11.5" evidence="15"/>
<evidence type="ECO:0000256" key="15">
    <source>
        <dbReference type="HAMAP-Rule" id="MF_01485"/>
    </source>
</evidence>
<evidence type="ECO:0000256" key="1">
    <source>
        <dbReference type="ARBA" id="ARBA00022722"/>
    </source>
</evidence>
<evidence type="ECO:0000256" key="14">
    <source>
        <dbReference type="ARBA" id="ARBA00048988"/>
    </source>
</evidence>
<dbReference type="Gene3D" id="1.10.486.10">
    <property type="entry name" value="PCRA, domain 4"/>
    <property type="match status" value="1"/>
</dbReference>
<dbReference type="SUPFAM" id="SSF52980">
    <property type="entry name" value="Restriction endonuclease-like"/>
    <property type="match status" value="1"/>
</dbReference>
<evidence type="ECO:0000256" key="17">
    <source>
        <dbReference type="SAM" id="MobiDB-lite"/>
    </source>
</evidence>
<feature type="binding site" evidence="15">
    <location>
        <position position="1005"/>
    </location>
    <ligand>
        <name>Mg(2+)</name>
        <dbReference type="ChEBI" id="CHEBI:18420"/>
    </ligand>
</feature>
<comment type="cofactor">
    <cofactor evidence="15">
        <name>Mg(2+)</name>
        <dbReference type="ChEBI" id="CHEBI:18420"/>
    </cofactor>
    <text evidence="15">Binds 1 Mg(2+) ion per subunit.</text>
</comment>
<keyword evidence="2 15" id="KW-0479">Metal-binding</keyword>
<dbReference type="CDD" id="cd22352">
    <property type="entry name" value="RecB_C-like"/>
    <property type="match status" value="1"/>
</dbReference>
<keyword evidence="9 15" id="KW-0460">Magnesium</keyword>
<dbReference type="SUPFAM" id="SSF52540">
    <property type="entry name" value="P-loop containing nucleoside triphosphate hydrolases"/>
    <property type="match status" value="1"/>
</dbReference>
<evidence type="ECO:0000259" key="19">
    <source>
        <dbReference type="PROSITE" id="PS51217"/>
    </source>
</evidence>
<dbReference type="PROSITE" id="PS51198">
    <property type="entry name" value="UVRD_HELICASE_ATP_BIND"/>
    <property type="match status" value="1"/>
</dbReference>
<evidence type="ECO:0000256" key="6">
    <source>
        <dbReference type="ARBA" id="ARBA00022806"/>
    </source>
</evidence>
<protein>
    <recommendedName>
        <fullName evidence="15">RecBCD enzyme subunit RecB</fullName>
        <ecNumber evidence="15">3.1.11.5</ecNumber>
        <ecNumber evidence="15">5.6.2.4</ecNumber>
    </recommendedName>
    <alternativeName>
        <fullName evidence="15">DNA 3'-5' helicase subunit RecB</fullName>
    </alternativeName>
    <alternativeName>
        <fullName evidence="15">Exonuclease V subunit RecB</fullName>
        <shortName evidence="15">ExoV subunit RecB</shortName>
    </alternativeName>
    <alternativeName>
        <fullName evidence="15">Helicase/nuclease RecBCD subunit RecB</fullName>
    </alternativeName>
</protein>
<evidence type="ECO:0000256" key="4">
    <source>
        <dbReference type="ARBA" id="ARBA00022763"/>
    </source>
</evidence>
<evidence type="ECO:0000256" key="12">
    <source>
        <dbReference type="ARBA" id="ARBA00023235"/>
    </source>
</evidence>
<organism evidence="20 21">
    <name type="scientific">Pseudonocardia aurantiaca</name>
    <dbReference type="NCBI Taxonomy" id="75290"/>
    <lineage>
        <taxon>Bacteria</taxon>
        <taxon>Bacillati</taxon>
        <taxon>Actinomycetota</taxon>
        <taxon>Actinomycetes</taxon>
        <taxon>Pseudonocardiales</taxon>
        <taxon>Pseudonocardiaceae</taxon>
        <taxon>Pseudonocardia</taxon>
    </lineage>
</organism>
<evidence type="ECO:0000256" key="5">
    <source>
        <dbReference type="ARBA" id="ARBA00022801"/>
    </source>
</evidence>
<proteinExistence type="inferred from homology"/>
<dbReference type="InterPro" id="IPR004586">
    <property type="entry name" value="RecB"/>
</dbReference>
<feature type="region of interest" description="Disordered" evidence="17">
    <location>
        <begin position="808"/>
        <end position="857"/>
    </location>
</feature>
<keyword evidence="10 15" id="KW-0238">DNA-binding</keyword>
<feature type="binding site" evidence="15">
    <location>
        <position position="875"/>
    </location>
    <ligand>
        <name>Mg(2+)</name>
        <dbReference type="ChEBI" id="CHEBI:18420"/>
    </ligand>
</feature>
<evidence type="ECO:0000256" key="8">
    <source>
        <dbReference type="ARBA" id="ARBA00022840"/>
    </source>
</evidence>
<dbReference type="InterPro" id="IPR000212">
    <property type="entry name" value="DNA_helicase_UvrD/REP"/>
</dbReference>
<dbReference type="InterPro" id="IPR011604">
    <property type="entry name" value="PDDEXK-like_dom_sf"/>
</dbReference>
<comment type="caution">
    <text evidence="20">The sequence shown here is derived from an EMBL/GenBank/DDBJ whole genome shotgun (WGS) entry which is preliminary data.</text>
</comment>
<evidence type="ECO:0000256" key="3">
    <source>
        <dbReference type="ARBA" id="ARBA00022741"/>
    </source>
</evidence>
<dbReference type="PANTHER" id="PTHR11070">
    <property type="entry name" value="UVRD / RECB / PCRA DNA HELICASE FAMILY MEMBER"/>
    <property type="match status" value="1"/>
</dbReference>
<dbReference type="InterPro" id="IPR014017">
    <property type="entry name" value="DNA_helicase_UvrD-like_C"/>
</dbReference>
<keyword evidence="5 15" id="KW-0378">Hydrolase</keyword>
<evidence type="ECO:0000313" key="20">
    <source>
        <dbReference type="EMBL" id="MFD1533956.1"/>
    </source>
</evidence>
<keyword evidence="11 15" id="KW-0234">DNA repair</keyword>
<feature type="region of interest" description="DNA-binding and helicase activity, interacts with RecC" evidence="15">
    <location>
        <begin position="1"/>
        <end position="762"/>
    </location>
</feature>
<feature type="compositionally biased region" description="Low complexity" evidence="17">
    <location>
        <begin position="841"/>
        <end position="857"/>
    </location>
</feature>
<evidence type="ECO:0000259" key="18">
    <source>
        <dbReference type="PROSITE" id="PS51198"/>
    </source>
</evidence>
<evidence type="ECO:0000256" key="16">
    <source>
        <dbReference type="PROSITE-ProRule" id="PRU00560"/>
    </source>
</evidence>
<evidence type="ECO:0000256" key="9">
    <source>
        <dbReference type="ARBA" id="ARBA00022842"/>
    </source>
</evidence>
<evidence type="ECO:0000256" key="13">
    <source>
        <dbReference type="ARBA" id="ARBA00034617"/>
    </source>
</evidence>
<dbReference type="Gene3D" id="3.40.50.300">
    <property type="entry name" value="P-loop containing nucleotide triphosphate hydrolases"/>
    <property type="match status" value="2"/>
</dbReference>
<dbReference type="RefSeq" id="WP_343977927.1">
    <property type="nucleotide sequence ID" value="NZ_BAAAJG010000009.1"/>
</dbReference>
<dbReference type="EC" id="5.6.2.4" evidence="15"/>
<keyword evidence="3 15" id="KW-0547">Nucleotide-binding</keyword>
<dbReference type="PROSITE" id="PS51217">
    <property type="entry name" value="UVRD_HELICASE_CTER"/>
    <property type="match status" value="1"/>
</dbReference>
<feature type="compositionally biased region" description="Acidic residues" evidence="17">
    <location>
        <begin position="820"/>
        <end position="832"/>
    </location>
</feature>
<comment type="miscellaneous">
    <text evidence="15">In the RecBCD complex, RecB has a slow 3'-5' helicase, an exonuclease activity and loads RecA onto ssDNA, RecD has a fast 5'-3' helicase activity, while RecC stimulates the ATPase and processivity of the RecB helicase and contributes to recognition of the Chi site.</text>
</comment>
<dbReference type="Pfam" id="PF00580">
    <property type="entry name" value="UvrD-helicase"/>
    <property type="match status" value="1"/>
</dbReference>
<dbReference type="Gene3D" id="3.90.320.10">
    <property type="match status" value="1"/>
</dbReference>
<accession>A0ABW4FVI4</accession>
<keyword evidence="8 15" id="KW-0067">ATP-binding</keyword>
<sequence>MSAAIGAAVLAPAAFDVCGELPTGTTVLEASAGTGKTFTIAALATRYVAEGHATLPDLMLVTFGREATQELRERVRERLVSAERGLADPATARAGLDSVLAMLADAPDTEVAARRARLRKALTQFDAATIATTHQFCQQMLAGLGVAGDSDRDAMFVESIDDLVAEVVDDFYVRKYGAHGSGSPAFTRAEALALARRAVDDGQARLEPAGAEPGSTAHVRHRFATAVRAEVTRRKHVRRIYTYDDMLTRLADALGDPDRGLPERGAAERLRSRYRVVLVDEFQDTDPVQWHILRSAFHGHTTLVLIGDPKQAIYAFRGADVVSYLEATEAATNHATLAVNWRSDAPLLDALDTVFNGAALGDRRITVHPVESAHEGRRLRGTPVDTPFRLRVATRNGLPRAPRRDLAVVGAARELVARDLAADLAALLASPATLDGRPVLPGDVAVLVRTNDQGGMIRDALAAAGVPAVLSGTTSVFGTPVAKEWLLLLEALEQPRAFRVRAAALTCFLGHSVADLCGPDADALLDELGATMRTWAGVLHERGVAALLEAVTTGTGLPRRLLASTEGERLLTDVRHVAQALHAAAVADHLGPAALVDWLRHRVADAAGDVVVERSRRLESDAAAVQIITIHRSKGLEFPIVYVPFAWDRNVRDPDVPLLHDERGARVLDVGGETGEGWKESVSRHRAEEAGEDLRLLYVALTRAGCQVVTWWVPATTTSTSPLHRLLVGRPAPGTEPAGAYRVPSDRAAVDGLRALACAHIAVEEVSGTTPAPAGFAGRSETSAELRAAEFTRRLDIAWRRTSYSALTATSGHGPGVASEPEEPGVDDEAPVELDGGGDGSPARGAPAPAGSDPAAVPSPMAGLPVGAAFGTLVHAVFEAADFSAPDLLGELTGHAREQLARHPTAGVDPDALAAALLPAARTPLGPLAGGLRLADLTPRDRLAELDFELPLAGGDSPGEPVPLAALAPLISRHLPAGDPLRGYPDVLAALPEQQLRGYLTGSIDAVLRLPGERFAVVDYKTNWLGPVTPEGREPLTAAHYTPPRLADAMVAAHYPLQSLLYAVALHRYLRWRLRGYTPERHLGGVLYLFVRGMCGPDTPVVGGVPCGVFSWAPPAALVVELSELLHGGDS</sequence>
<evidence type="ECO:0000256" key="11">
    <source>
        <dbReference type="ARBA" id="ARBA00023204"/>
    </source>
</evidence>
<feature type="region of interest" description="Nuclease activity, interacts with RecD and RecA" evidence="15">
    <location>
        <begin position="798"/>
        <end position="1131"/>
    </location>
</feature>
<comment type="catalytic activity">
    <reaction evidence="15">
        <text>Exonucleolytic cleavage (in the presence of ATP) in either 5'- to 3'- or 3'- to 5'-direction to yield 5'-phosphooligonucleotides.</text>
        <dbReference type="EC" id="3.1.11.5"/>
    </reaction>
</comment>
<comment type="domain">
    <text evidence="15">The C-terminal domain has nuclease activity and interacts with RecD. It interacts with RecA, facilitating its loading onto ssDNA.</text>
</comment>
<dbReference type="EMBL" id="JBHUCP010000026">
    <property type="protein sequence ID" value="MFD1533956.1"/>
    <property type="molecule type" value="Genomic_DNA"/>
</dbReference>
<gene>
    <name evidence="15" type="primary">recB</name>
    <name evidence="20" type="ORF">ACFSCY_31515</name>
</gene>
<keyword evidence="12 15" id="KW-0413">Isomerase</keyword>
<comment type="subunit">
    <text evidence="15">Heterotrimer of RecB, RecC and RecD. All subunits contribute to DNA-binding. Interacts with RecA.</text>
</comment>
<keyword evidence="4 15" id="KW-0227">DNA damage</keyword>
<feature type="binding site" evidence="15">
    <location>
        <position position="1019"/>
    </location>
    <ligand>
        <name>Mg(2+)</name>
        <dbReference type="ChEBI" id="CHEBI:18420"/>
    </ligand>
</feature>
<keyword evidence="1 15" id="KW-0540">Nuclease</keyword>
<feature type="active site" description="For nuclease activity" evidence="15">
    <location>
        <position position="1019"/>
    </location>
</feature>
<evidence type="ECO:0000256" key="2">
    <source>
        <dbReference type="ARBA" id="ARBA00022723"/>
    </source>
</evidence>
<dbReference type="HAMAP" id="MF_01485">
    <property type="entry name" value="RecB"/>
    <property type="match status" value="1"/>
</dbReference>
<keyword evidence="7 15" id="KW-0269">Exonuclease</keyword>
<comment type="catalytic activity">
    <reaction evidence="14 15">
        <text>ATP + H2O = ADP + phosphate + H(+)</text>
        <dbReference type="Rhea" id="RHEA:13065"/>
        <dbReference type="ChEBI" id="CHEBI:15377"/>
        <dbReference type="ChEBI" id="CHEBI:15378"/>
        <dbReference type="ChEBI" id="CHEBI:30616"/>
        <dbReference type="ChEBI" id="CHEBI:43474"/>
        <dbReference type="ChEBI" id="CHEBI:456216"/>
        <dbReference type="EC" id="5.6.2.4"/>
    </reaction>
</comment>
<reference evidence="21" key="1">
    <citation type="journal article" date="2019" name="Int. J. Syst. Evol. Microbiol.">
        <title>The Global Catalogue of Microorganisms (GCM) 10K type strain sequencing project: providing services to taxonomists for standard genome sequencing and annotation.</title>
        <authorList>
            <consortium name="The Broad Institute Genomics Platform"/>
            <consortium name="The Broad Institute Genome Sequencing Center for Infectious Disease"/>
            <person name="Wu L."/>
            <person name="Ma J."/>
        </authorList>
    </citation>
    <scope>NUCLEOTIDE SEQUENCE [LARGE SCALE GENOMIC DNA]</scope>
    <source>
        <strain evidence="21">JCM 12165</strain>
    </source>
</reference>
<comment type="domain">
    <text evidence="15">The N-terminal DNA-binding domain is a ssDNA-dependent ATPase and has ATP-dependent 3'-5' helicase function. This domain interacts with RecC.</text>
</comment>
<comment type="similarity">
    <text evidence="15">Belongs to the helicase family. UvrD subfamily.</text>
</comment>
<dbReference type="InterPro" id="IPR014016">
    <property type="entry name" value="UvrD-like_ATP-bd"/>
</dbReference>
<evidence type="ECO:0000313" key="21">
    <source>
        <dbReference type="Proteomes" id="UP001597145"/>
    </source>
</evidence>
<comment type="catalytic activity">
    <reaction evidence="13 15">
        <text>Couples ATP hydrolysis with the unwinding of duplex DNA by translocating in the 3'-5' direction.</text>
        <dbReference type="EC" id="5.6.2.4"/>
    </reaction>
</comment>